<dbReference type="InterPro" id="IPR050109">
    <property type="entry name" value="HTH-type_TetR-like_transc_reg"/>
</dbReference>
<proteinExistence type="predicted"/>
<dbReference type="Pfam" id="PF00440">
    <property type="entry name" value="TetR_N"/>
    <property type="match status" value="1"/>
</dbReference>
<dbReference type="PRINTS" id="PR00455">
    <property type="entry name" value="HTHTETR"/>
</dbReference>
<sequence>MEKADAGEAKAAGQHAAARRTGRPPNKKAGQIDEAILTAARDLFLSTGYEATSMEAVAQAAAVSKRTLYARHPTKEALMKAVVEDRVQRWSSDASAGNADLPEPFPDRLKRHAQILMESLGNPEVAQFDRLILTTASRFPEIAQSFYQIGYRYELQFLTSEIVAGTKDDLAPPVDPERVARQLLSMIQGWRRTEETIREVSREEAARFAADAVDVLLRGRESW</sequence>
<dbReference type="Gene3D" id="1.10.357.10">
    <property type="entry name" value="Tetracycline Repressor, domain 2"/>
    <property type="match status" value="1"/>
</dbReference>
<keyword evidence="1 2" id="KW-0238">DNA-binding</keyword>
<evidence type="ECO:0000256" key="2">
    <source>
        <dbReference type="PROSITE-ProRule" id="PRU00335"/>
    </source>
</evidence>
<protein>
    <submittedName>
        <fullName evidence="5">TetR/AcrR family transcriptional regulator</fullName>
    </submittedName>
</protein>
<evidence type="ECO:0000259" key="4">
    <source>
        <dbReference type="PROSITE" id="PS50977"/>
    </source>
</evidence>
<accession>A0ABT0E0S7</accession>
<evidence type="ECO:0000313" key="5">
    <source>
        <dbReference type="EMBL" id="MCK0532984.1"/>
    </source>
</evidence>
<dbReference type="SUPFAM" id="SSF48498">
    <property type="entry name" value="Tetracyclin repressor-like, C-terminal domain"/>
    <property type="match status" value="1"/>
</dbReference>
<dbReference type="Proteomes" id="UP001203512">
    <property type="component" value="Unassembled WGS sequence"/>
</dbReference>
<gene>
    <name evidence="5" type="ORF">MU848_15450</name>
</gene>
<evidence type="ECO:0000256" key="3">
    <source>
        <dbReference type="SAM" id="MobiDB-lite"/>
    </source>
</evidence>
<dbReference type="SUPFAM" id="SSF46689">
    <property type="entry name" value="Homeodomain-like"/>
    <property type="match status" value="1"/>
</dbReference>
<feature type="domain" description="HTH tetR-type" evidence="4">
    <location>
        <begin position="30"/>
        <end position="90"/>
    </location>
</feature>
<evidence type="ECO:0000313" key="6">
    <source>
        <dbReference type="Proteomes" id="UP001203512"/>
    </source>
</evidence>
<dbReference type="InterPro" id="IPR036271">
    <property type="entry name" value="Tet_transcr_reg_TetR-rel_C_sf"/>
</dbReference>
<keyword evidence="6" id="KW-1185">Reference proteome</keyword>
<dbReference type="RefSeq" id="WP_247234002.1">
    <property type="nucleotide sequence ID" value="NZ_JALKHS010000017.1"/>
</dbReference>
<comment type="caution">
    <text evidence="5">The sequence shown here is derived from an EMBL/GenBank/DDBJ whole genome shotgun (WGS) entry which is preliminary data.</text>
</comment>
<dbReference type="InterPro" id="IPR001647">
    <property type="entry name" value="HTH_TetR"/>
</dbReference>
<dbReference type="EMBL" id="JALKHS010000017">
    <property type="protein sequence ID" value="MCK0532984.1"/>
    <property type="molecule type" value="Genomic_DNA"/>
</dbReference>
<feature type="DNA-binding region" description="H-T-H motif" evidence="2">
    <location>
        <begin position="53"/>
        <end position="72"/>
    </location>
</feature>
<dbReference type="PANTHER" id="PTHR30055:SF146">
    <property type="entry name" value="HTH-TYPE TRANSCRIPTIONAL DUAL REGULATOR CECR"/>
    <property type="match status" value="1"/>
</dbReference>
<dbReference type="PROSITE" id="PS50977">
    <property type="entry name" value="HTH_TETR_2"/>
    <property type="match status" value="1"/>
</dbReference>
<dbReference type="Pfam" id="PF14246">
    <property type="entry name" value="TetR_C_7"/>
    <property type="match status" value="1"/>
</dbReference>
<dbReference type="InterPro" id="IPR009057">
    <property type="entry name" value="Homeodomain-like_sf"/>
</dbReference>
<feature type="region of interest" description="Disordered" evidence="3">
    <location>
        <begin position="1"/>
        <end position="32"/>
    </location>
</feature>
<name>A0ABT0E0S7_9SPHN</name>
<dbReference type="PANTHER" id="PTHR30055">
    <property type="entry name" value="HTH-TYPE TRANSCRIPTIONAL REGULATOR RUTR"/>
    <property type="match status" value="1"/>
</dbReference>
<feature type="compositionally biased region" description="Basic residues" evidence="3">
    <location>
        <begin position="17"/>
        <end position="26"/>
    </location>
</feature>
<organism evidence="5 6">
    <name type="scientific">Sphingobium agri</name>
    <dbReference type="NCBI Taxonomy" id="2933566"/>
    <lineage>
        <taxon>Bacteria</taxon>
        <taxon>Pseudomonadati</taxon>
        <taxon>Pseudomonadota</taxon>
        <taxon>Alphaproteobacteria</taxon>
        <taxon>Sphingomonadales</taxon>
        <taxon>Sphingomonadaceae</taxon>
        <taxon>Sphingobium</taxon>
    </lineage>
</organism>
<reference evidence="5 6" key="1">
    <citation type="submission" date="2022-04" db="EMBL/GenBank/DDBJ databases">
        <authorList>
            <person name="Huq M.A."/>
        </authorList>
    </citation>
    <scope>NUCLEOTIDE SEQUENCE [LARGE SCALE GENOMIC DNA]</scope>
    <source>
        <strain evidence="5 6">MAH-33</strain>
    </source>
</reference>
<dbReference type="InterPro" id="IPR039536">
    <property type="entry name" value="TetR_C_Proteobacteria"/>
</dbReference>
<evidence type="ECO:0000256" key="1">
    <source>
        <dbReference type="ARBA" id="ARBA00023125"/>
    </source>
</evidence>